<dbReference type="RefSeq" id="WP_014798193.1">
    <property type="nucleotide sequence ID" value="NC_018018.1"/>
</dbReference>
<dbReference type="Proteomes" id="UP000006054">
    <property type="component" value="Chromosome"/>
</dbReference>
<proteinExistence type="predicted"/>
<dbReference type="KEGG" id="fli:Fleli_2386"/>
<evidence type="ECO:0000313" key="2">
    <source>
        <dbReference type="Proteomes" id="UP000006054"/>
    </source>
</evidence>
<dbReference type="AlphaFoldDB" id="I4ALC1"/>
<protein>
    <submittedName>
        <fullName evidence="1">Uncharacterized protein</fullName>
    </submittedName>
</protein>
<organism evidence="1 2">
    <name type="scientific">Bernardetia litoralis (strain ATCC 23117 / DSM 6794 / NBRC 15988 / NCIMB 1366 / Fx l1 / Sio-4)</name>
    <name type="common">Flexibacter litoralis</name>
    <dbReference type="NCBI Taxonomy" id="880071"/>
    <lineage>
        <taxon>Bacteria</taxon>
        <taxon>Pseudomonadati</taxon>
        <taxon>Bacteroidota</taxon>
        <taxon>Cytophagia</taxon>
        <taxon>Cytophagales</taxon>
        <taxon>Bernardetiaceae</taxon>
        <taxon>Bernardetia</taxon>
    </lineage>
</organism>
<dbReference type="EMBL" id="CP003345">
    <property type="protein sequence ID" value="AFM04756.1"/>
    <property type="molecule type" value="Genomic_DNA"/>
</dbReference>
<name>I4ALC1_BERLS</name>
<reference evidence="2" key="1">
    <citation type="submission" date="2012-06" db="EMBL/GenBank/DDBJ databases">
        <title>The complete genome of Flexibacter litoralis DSM 6794.</title>
        <authorList>
            <person name="Lucas S."/>
            <person name="Copeland A."/>
            <person name="Lapidus A."/>
            <person name="Glavina del Rio T."/>
            <person name="Dalin E."/>
            <person name="Tice H."/>
            <person name="Bruce D."/>
            <person name="Goodwin L."/>
            <person name="Pitluck S."/>
            <person name="Peters L."/>
            <person name="Ovchinnikova G."/>
            <person name="Lu M."/>
            <person name="Kyrpides N."/>
            <person name="Mavromatis K."/>
            <person name="Ivanova N."/>
            <person name="Brettin T."/>
            <person name="Detter J.C."/>
            <person name="Han C."/>
            <person name="Larimer F."/>
            <person name="Land M."/>
            <person name="Hauser L."/>
            <person name="Markowitz V."/>
            <person name="Cheng J.-F."/>
            <person name="Hugenholtz P."/>
            <person name="Woyke T."/>
            <person name="Wu D."/>
            <person name="Spring S."/>
            <person name="Lang E."/>
            <person name="Kopitz M."/>
            <person name="Brambilla E."/>
            <person name="Klenk H.-P."/>
            <person name="Eisen J.A."/>
        </authorList>
    </citation>
    <scope>NUCLEOTIDE SEQUENCE [LARGE SCALE GENOMIC DNA]</scope>
    <source>
        <strain evidence="2">ATCC 23117 / DSM 6794 / NBRC 15988 / NCIMB 1366 / Sio-4</strain>
    </source>
</reference>
<dbReference type="PATRIC" id="fig|880071.3.peg.2370"/>
<accession>I4ALC1</accession>
<gene>
    <name evidence="1" type="ordered locus">Fleli_2386</name>
</gene>
<sequence length="146" mass="16931">MTVIEQKYLKVNKGIMTGSFVQLEIKPNDTEINRIIIDSERSPFRSQGLIEGGHKNWNESAKQALEVALKKINYSNKLDITVKKLEGRIFLDTNNASIGTACILALWKYLEFKPESEIMDKIHEFVKNDWKNEVELIPNFEKIFEK</sequence>
<dbReference type="OrthoDB" id="9830528at2"/>
<evidence type="ECO:0000313" key="1">
    <source>
        <dbReference type="EMBL" id="AFM04756.1"/>
    </source>
</evidence>
<keyword evidence="2" id="KW-1185">Reference proteome</keyword>
<dbReference type="HOGENOM" id="CLU_1774669_0_0_10"/>